<dbReference type="GO" id="GO:0016747">
    <property type="term" value="F:acyltransferase activity, transferring groups other than amino-acyl groups"/>
    <property type="evidence" value="ECO:0007669"/>
    <property type="project" value="InterPro"/>
</dbReference>
<dbReference type="InterPro" id="IPR050879">
    <property type="entry name" value="Acyltransferase_3"/>
</dbReference>
<evidence type="ECO:0000313" key="11">
    <source>
        <dbReference type="EMBL" id="SDV10676.1"/>
    </source>
</evidence>
<feature type="transmembrane region" description="Helical" evidence="8">
    <location>
        <begin position="230"/>
        <end position="248"/>
    </location>
</feature>
<feature type="transmembrane region" description="Helical" evidence="8">
    <location>
        <begin position="201"/>
        <end position="223"/>
    </location>
</feature>
<keyword evidence="5 8" id="KW-1133">Transmembrane helix</keyword>
<evidence type="ECO:0000256" key="4">
    <source>
        <dbReference type="ARBA" id="ARBA00022692"/>
    </source>
</evidence>
<keyword evidence="12" id="KW-1185">Reference proteome</keyword>
<evidence type="ECO:0000256" key="3">
    <source>
        <dbReference type="ARBA" id="ARBA00022679"/>
    </source>
</evidence>
<feature type="transmembrane region" description="Helical" evidence="8">
    <location>
        <begin position="318"/>
        <end position="338"/>
    </location>
</feature>
<dbReference type="Gene3D" id="3.40.50.1110">
    <property type="entry name" value="SGNH hydrolase"/>
    <property type="match status" value="1"/>
</dbReference>
<keyword evidence="3" id="KW-0808">Transferase</keyword>
<evidence type="ECO:0000256" key="8">
    <source>
        <dbReference type="SAM" id="Phobius"/>
    </source>
</evidence>
<protein>
    <submittedName>
        <fullName evidence="11">Peptidoglycan/LPS O-acetylase OafA/YrhL, contains acyltransferase and SGNH-hydrolase domains</fullName>
    </submittedName>
</protein>
<accession>A0AAE8HDW3</accession>
<dbReference type="PANTHER" id="PTHR23028">
    <property type="entry name" value="ACETYLTRANSFERASE"/>
    <property type="match status" value="1"/>
</dbReference>
<evidence type="ECO:0000259" key="9">
    <source>
        <dbReference type="Pfam" id="PF01757"/>
    </source>
</evidence>
<evidence type="ECO:0000256" key="7">
    <source>
        <dbReference type="ARBA" id="ARBA00023315"/>
    </source>
</evidence>
<feature type="transmembrane region" description="Helical" evidence="8">
    <location>
        <begin position="86"/>
        <end position="107"/>
    </location>
</feature>
<evidence type="ECO:0000256" key="6">
    <source>
        <dbReference type="ARBA" id="ARBA00023136"/>
    </source>
</evidence>
<keyword evidence="2" id="KW-1003">Cell membrane</keyword>
<dbReference type="SUPFAM" id="SSF52266">
    <property type="entry name" value="SGNH hydrolase"/>
    <property type="match status" value="1"/>
</dbReference>
<evidence type="ECO:0000256" key="2">
    <source>
        <dbReference type="ARBA" id="ARBA00022475"/>
    </source>
</evidence>
<gene>
    <name evidence="11" type="ORF">SAMN04490209_3321</name>
</gene>
<reference evidence="11 12" key="1">
    <citation type="submission" date="2016-10" db="EMBL/GenBank/DDBJ databases">
        <authorList>
            <person name="Varghese N."/>
            <person name="Submissions S."/>
        </authorList>
    </citation>
    <scope>NUCLEOTIDE SEQUENCE [LARGE SCALE GENOMIC DNA]</scope>
    <source>
        <strain evidence="11 12">BS2777</strain>
    </source>
</reference>
<feature type="transmembrane region" description="Helical" evidence="8">
    <location>
        <begin position="45"/>
        <end position="66"/>
    </location>
</feature>
<feature type="transmembrane region" description="Helical" evidence="8">
    <location>
        <begin position="171"/>
        <end position="189"/>
    </location>
</feature>
<dbReference type="GO" id="GO:0016788">
    <property type="term" value="F:hydrolase activity, acting on ester bonds"/>
    <property type="evidence" value="ECO:0007669"/>
    <property type="project" value="UniProtKB-ARBA"/>
</dbReference>
<keyword evidence="4 8" id="KW-0812">Transmembrane</keyword>
<evidence type="ECO:0000256" key="1">
    <source>
        <dbReference type="ARBA" id="ARBA00004651"/>
    </source>
</evidence>
<feature type="transmembrane region" description="Helical" evidence="8">
    <location>
        <begin position="254"/>
        <end position="272"/>
    </location>
</feature>
<dbReference type="Pfam" id="PF19040">
    <property type="entry name" value="SGNH"/>
    <property type="match status" value="1"/>
</dbReference>
<feature type="transmembrane region" description="Helical" evidence="8">
    <location>
        <begin position="145"/>
        <end position="164"/>
    </location>
</feature>
<dbReference type="PANTHER" id="PTHR23028:SF53">
    <property type="entry name" value="ACYL_TRANSF_3 DOMAIN-CONTAINING PROTEIN"/>
    <property type="match status" value="1"/>
</dbReference>
<dbReference type="GO" id="GO:0009103">
    <property type="term" value="P:lipopolysaccharide biosynthetic process"/>
    <property type="evidence" value="ECO:0007669"/>
    <property type="project" value="TreeGrafter"/>
</dbReference>
<feature type="transmembrane region" description="Helical" evidence="8">
    <location>
        <begin position="350"/>
        <end position="370"/>
    </location>
</feature>
<sequence length="619" mass="69124">MLMSKKNNDSNEHSGIGFRGDIQGLRAIAVLAVMIFHANSSWLPAGFIGVDIFFVISGYIISSVLLKEGKALSWSQFYWARVKRIIPVYLVMLSLVCVVSALLLTPVDFSFFKSSLRSALLFVSNQYYAGFGDYFAPGAHELPLLHTWSLAIEMQFYLFLPIIIYYVPRQFLALLLGVLSIAFFTYAEVKLGAADNQRHVYFSLLARVPEFLVGALITVSGVGRSWSPRLSFVVGVMGAALLLFSLVFIDEKNFPGFSSSLPCIAVGMIIASRRGVVNNLLALPLLVTIGALSYSLYLWHWPVLAFMRYYLGQDKLPIVWICSFVLLTYLLAWASYRWVETPLRSRLVKIRRWVVLSAITACMIAISLILNPMIEKPLPREMTRYSPPDQICHGRIIGDCLRGDHEQSQPVLIIGDSHAAQLNEFFDVAGVLGKFSARVITASNCVPIAEFDVERIPDFSRADCRAQIAALKGYIDNAKVIVIAAMWQWHVPSKDFMAALADFLDTAAQRDVKVIVLAQVPMFNTNLVRVKRFAALGLPVSITENSEWAGANQKVSELANRYRGVQFLDFSRSEFFRDAPFVQGQLIYMDDSHLNELGARQYGLFAVPFLKAALAATSE</sequence>
<feature type="domain" description="SGNH" evidence="10">
    <location>
        <begin position="397"/>
        <end position="602"/>
    </location>
</feature>
<keyword evidence="7 11" id="KW-0012">Acyltransferase</keyword>
<dbReference type="GO" id="GO:0005886">
    <property type="term" value="C:plasma membrane"/>
    <property type="evidence" value="ECO:0007669"/>
    <property type="project" value="UniProtKB-SubCell"/>
</dbReference>
<name>A0AAE8HDW3_9PSED</name>
<feature type="transmembrane region" description="Helical" evidence="8">
    <location>
        <begin position="279"/>
        <end position="298"/>
    </location>
</feature>
<proteinExistence type="predicted"/>
<evidence type="ECO:0000313" key="12">
    <source>
        <dbReference type="Proteomes" id="UP000182085"/>
    </source>
</evidence>
<evidence type="ECO:0000256" key="5">
    <source>
        <dbReference type="ARBA" id="ARBA00022989"/>
    </source>
</evidence>
<dbReference type="InterPro" id="IPR043968">
    <property type="entry name" value="SGNH"/>
</dbReference>
<dbReference type="InterPro" id="IPR036514">
    <property type="entry name" value="SGNH_hydro_sf"/>
</dbReference>
<dbReference type="Proteomes" id="UP000182085">
    <property type="component" value="Chromosome I"/>
</dbReference>
<dbReference type="InterPro" id="IPR002656">
    <property type="entry name" value="Acyl_transf_3_dom"/>
</dbReference>
<comment type="subcellular location">
    <subcellularLocation>
        <location evidence="1">Cell membrane</location>
        <topology evidence="1">Multi-pass membrane protein</topology>
    </subcellularLocation>
</comment>
<keyword evidence="6 8" id="KW-0472">Membrane</keyword>
<evidence type="ECO:0000259" key="10">
    <source>
        <dbReference type="Pfam" id="PF19040"/>
    </source>
</evidence>
<feature type="domain" description="Acyltransferase 3" evidence="9">
    <location>
        <begin position="21"/>
        <end position="336"/>
    </location>
</feature>
<dbReference type="Pfam" id="PF01757">
    <property type="entry name" value="Acyl_transf_3"/>
    <property type="match status" value="1"/>
</dbReference>
<dbReference type="EMBL" id="LT629801">
    <property type="protein sequence ID" value="SDV10676.1"/>
    <property type="molecule type" value="Genomic_DNA"/>
</dbReference>
<dbReference type="AlphaFoldDB" id="A0AAE8HDW3"/>
<organism evidence="11 12">
    <name type="scientific">Pseudomonas rhodesiae</name>
    <dbReference type="NCBI Taxonomy" id="76760"/>
    <lineage>
        <taxon>Bacteria</taxon>
        <taxon>Pseudomonadati</taxon>
        <taxon>Pseudomonadota</taxon>
        <taxon>Gammaproteobacteria</taxon>
        <taxon>Pseudomonadales</taxon>
        <taxon>Pseudomonadaceae</taxon>
        <taxon>Pseudomonas</taxon>
    </lineage>
</organism>